<name>X1R0L0_9ZZZZ</name>
<organism evidence="2">
    <name type="scientific">marine sediment metagenome</name>
    <dbReference type="NCBI Taxonomy" id="412755"/>
    <lineage>
        <taxon>unclassified sequences</taxon>
        <taxon>metagenomes</taxon>
        <taxon>ecological metagenomes</taxon>
    </lineage>
</organism>
<dbReference type="Pfam" id="PF05193">
    <property type="entry name" value="Peptidase_M16_C"/>
    <property type="match status" value="1"/>
</dbReference>
<reference evidence="2" key="1">
    <citation type="journal article" date="2014" name="Front. Microbiol.">
        <title>High frequency of phylogenetically diverse reductive dehalogenase-homologous genes in deep subseafloor sedimentary metagenomes.</title>
        <authorList>
            <person name="Kawai M."/>
            <person name="Futagami T."/>
            <person name="Toyoda A."/>
            <person name="Takaki Y."/>
            <person name="Nishi S."/>
            <person name="Hori S."/>
            <person name="Arai W."/>
            <person name="Tsubouchi T."/>
            <person name="Morono Y."/>
            <person name="Uchiyama I."/>
            <person name="Ito T."/>
            <person name="Fujiyama A."/>
            <person name="Inagaki F."/>
            <person name="Takami H."/>
        </authorList>
    </citation>
    <scope>NUCLEOTIDE SEQUENCE</scope>
    <source>
        <strain evidence="2">Expedition CK06-06</strain>
    </source>
</reference>
<evidence type="ECO:0000259" key="1">
    <source>
        <dbReference type="Pfam" id="PF05193"/>
    </source>
</evidence>
<feature type="non-terminal residue" evidence="2">
    <location>
        <position position="1"/>
    </location>
</feature>
<dbReference type="InterPro" id="IPR007863">
    <property type="entry name" value="Peptidase_M16_C"/>
</dbReference>
<dbReference type="SUPFAM" id="SSF63411">
    <property type="entry name" value="LuxS/MPP-like metallohydrolase"/>
    <property type="match status" value="1"/>
</dbReference>
<gene>
    <name evidence="2" type="ORF">S12H4_23980</name>
</gene>
<protein>
    <recommendedName>
        <fullName evidence="1">Peptidase M16 C-terminal domain-containing protein</fullName>
    </recommendedName>
</protein>
<comment type="caution">
    <text evidence="2">The sequence shown here is derived from an EMBL/GenBank/DDBJ whole genome shotgun (WGS) entry which is preliminary data.</text>
</comment>
<accession>X1R0L0</accession>
<evidence type="ECO:0000313" key="2">
    <source>
        <dbReference type="EMBL" id="GAI74058.1"/>
    </source>
</evidence>
<dbReference type="GO" id="GO:0046872">
    <property type="term" value="F:metal ion binding"/>
    <property type="evidence" value="ECO:0007669"/>
    <property type="project" value="InterPro"/>
</dbReference>
<dbReference type="Gene3D" id="3.30.830.10">
    <property type="entry name" value="Metalloenzyme, LuxS/M16 peptidase-like"/>
    <property type="match status" value="1"/>
</dbReference>
<dbReference type="EMBL" id="BARW01012875">
    <property type="protein sequence ID" value="GAI74058.1"/>
    <property type="molecule type" value="Genomic_DNA"/>
</dbReference>
<proteinExistence type="predicted"/>
<feature type="non-terminal residue" evidence="2">
    <location>
        <position position="179"/>
    </location>
</feature>
<dbReference type="AlphaFoldDB" id="X1R0L0"/>
<sequence>IISVVGNVRNTKNKLEKAFKFKPKILPKTKKISEPKNKLTIKKEKKKILNSYLVLGYKTITRKEKNSYVLDVIKALLGRGQSGKIIEEIRNKRGLAYEVNVINEPAINYGYFAVYLNTDKKNIPLAIKIILDVFKNLKNITNKEIAEAKGFIEGQYILENEDTRELADELSYWQQVNSA</sequence>
<dbReference type="InterPro" id="IPR011249">
    <property type="entry name" value="Metalloenz_LuxS/M16"/>
</dbReference>
<feature type="domain" description="Peptidase M16 C-terminal" evidence="1">
    <location>
        <begin position="2"/>
        <end position="149"/>
    </location>
</feature>